<dbReference type="Gene3D" id="3.40.720.10">
    <property type="entry name" value="Alkaline Phosphatase, subunit A"/>
    <property type="match status" value="1"/>
</dbReference>
<feature type="domain" description="Sulfatase N-terminal" evidence="2">
    <location>
        <begin position="5"/>
        <end position="356"/>
    </location>
</feature>
<dbReference type="SUPFAM" id="SSF53649">
    <property type="entry name" value="Alkaline phosphatase-like"/>
    <property type="match status" value="1"/>
</dbReference>
<comment type="similarity">
    <text evidence="1">Belongs to the sulfatase family.</text>
</comment>
<dbReference type="PANTHER" id="PTHR43108:SF8">
    <property type="entry name" value="SD21168P"/>
    <property type="match status" value="1"/>
</dbReference>
<dbReference type="PANTHER" id="PTHR43108">
    <property type="entry name" value="N-ACETYLGLUCOSAMINE-6-SULFATASE FAMILY MEMBER"/>
    <property type="match status" value="1"/>
</dbReference>
<accession>A0AAD7UEQ8</accession>
<dbReference type="EMBL" id="JAQMWT010000343">
    <property type="protein sequence ID" value="KAJ8603911.1"/>
    <property type="molecule type" value="Genomic_DNA"/>
</dbReference>
<dbReference type="InterPro" id="IPR017850">
    <property type="entry name" value="Alkaline_phosphatase_core_sf"/>
</dbReference>
<protein>
    <recommendedName>
        <fullName evidence="2">Sulfatase N-terminal domain-containing protein</fullName>
    </recommendedName>
</protein>
<dbReference type="Proteomes" id="UP001230188">
    <property type="component" value="Unassembled WGS sequence"/>
</dbReference>
<comment type="caution">
    <text evidence="3">The sequence shown here is derived from an EMBL/GenBank/DDBJ whole genome shotgun (WGS) entry which is preliminary data.</text>
</comment>
<name>A0AAD7UEQ8_9STRA</name>
<proteinExistence type="inferred from homology"/>
<organism evidence="3 4">
    <name type="scientific">Chrysophaeum taylorii</name>
    <dbReference type="NCBI Taxonomy" id="2483200"/>
    <lineage>
        <taxon>Eukaryota</taxon>
        <taxon>Sar</taxon>
        <taxon>Stramenopiles</taxon>
        <taxon>Ochrophyta</taxon>
        <taxon>Pelagophyceae</taxon>
        <taxon>Pelagomonadales</taxon>
        <taxon>Pelagomonadaceae</taxon>
        <taxon>Chrysophaeum</taxon>
    </lineage>
</organism>
<evidence type="ECO:0000256" key="1">
    <source>
        <dbReference type="ARBA" id="ARBA00008779"/>
    </source>
</evidence>
<dbReference type="AlphaFoldDB" id="A0AAD7UEQ8"/>
<reference evidence="3" key="1">
    <citation type="submission" date="2023-01" db="EMBL/GenBank/DDBJ databases">
        <title>Metagenome sequencing of chrysophaentin producing Chrysophaeum taylorii.</title>
        <authorList>
            <person name="Davison J."/>
            <person name="Bewley C."/>
        </authorList>
    </citation>
    <scope>NUCLEOTIDE SEQUENCE</scope>
    <source>
        <strain evidence="3">NIES-1699</strain>
    </source>
</reference>
<evidence type="ECO:0000313" key="3">
    <source>
        <dbReference type="EMBL" id="KAJ8603911.1"/>
    </source>
</evidence>
<evidence type="ECO:0000259" key="2">
    <source>
        <dbReference type="Pfam" id="PF00884"/>
    </source>
</evidence>
<dbReference type="GO" id="GO:0005539">
    <property type="term" value="F:glycosaminoglycan binding"/>
    <property type="evidence" value="ECO:0007669"/>
    <property type="project" value="TreeGrafter"/>
</dbReference>
<keyword evidence="4" id="KW-1185">Reference proteome</keyword>
<sequence>MVQLKNIVVVFADDQDWALGGWTPMNKTAKLVAESGAIFAHHFVNTPVCCPSRATLLSGKHFHNVRVANLSDGGCMHVDEGKVNNYTFAALLTATYNYAMAYFGKHLNQCPSRPPKGFDCATGCRWFAYGGGPDNDPGSYVNASFHDWVDGAEHPIDRYHAAPGLYEADPNGEFSGYTTSILFNKSLAWLETTASQPFGLVVGSRAPHLPATPAPWYATGTWIDDLEAPRTVSYNASKADLADHHWLIAQQPPITDDQADTIDDLFRNRWKTLLSVDDGIDELWRHLDDNTYLFITSDNGYNLGQHRLPSCKMNVYDHDIRVPLAVLGPDLRRGVLADFASAHVDLAPTILSLAVGSSATCDWCDGRDLSASLLVAGDTSSSDDDHPVLVEYYSLGNITRTEHLVDDTMSNTYRGLRFPR</sequence>
<gene>
    <name evidence="3" type="ORF">CTAYLR_009712</name>
</gene>
<dbReference type="Pfam" id="PF00884">
    <property type="entry name" value="Sulfatase"/>
    <property type="match status" value="1"/>
</dbReference>
<dbReference type="GO" id="GO:0008449">
    <property type="term" value="F:N-acetylglucosamine-6-sulfatase activity"/>
    <property type="evidence" value="ECO:0007669"/>
    <property type="project" value="TreeGrafter"/>
</dbReference>
<evidence type="ECO:0000313" key="4">
    <source>
        <dbReference type="Proteomes" id="UP001230188"/>
    </source>
</evidence>
<dbReference type="InterPro" id="IPR000917">
    <property type="entry name" value="Sulfatase_N"/>
</dbReference>